<evidence type="ECO:0000313" key="3">
    <source>
        <dbReference type="Proteomes" id="UP001386955"/>
    </source>
</evidence>
<sequence>MQDWCIGRFYFHSIPVGVKQRPMKTKVTAQLRVLSDTYSLYEDKKEISIAILEGTADTSHSNVHVVGLCYLVKLPKNYFGEDFMVGMEFEVNQVNTFVHFLFLALYNSRLKQVYRRNPKVKSTIDRVYPKIKPTRKAGPTPQRSRMSQLE</sequence>
<dbReference type="EMBL" id="JAYMYS010000002">
    <property type="protein sequence ID" value="KAK7407580.1"/>
    <property type="molecule type" value="Genomic_DNA"/>
</dbReference>
<feature type="compositionally biased region" description="Polar residues" evidence="1">
    <location>
        <begin position="141"/>
        <end position="150"/>
    </location>
</feature>
<organism evidence="2 3">
    <name type="scientific">Psophocarpus tetragonolobus</name>
    <name type="common">Winged bean</name>
    <name type="synonym">Dolichos tetragonolobus</name>
    <dbReference type="NCBI Taxonomy" id="3891"/>
    <lineage>
        <taxon>Eukaryota</taxon>
        <taxon>Viridiplantae</taxon>
        <taxon>Streptophyta</taxon>
        <taxon>Embryophyta</taxon>
        <taxon>Tracheophyta</taxon>
        <taxon>Spermatophyta</taxon>
        <taxon>Magnoliopsida</taxon>
        <taxon>eudicotyledons</taxon>
        <taxon>Gunneridae</taxon>
        <taxon>Pentapetalae</taxon>
        <taxon>rosids</taxon>
        <taxon>fabids</taxon>
        <taxon>Fabales</taxon>
        <taxon>Fabaceae</taxon>
        <taxon>Papilionoideae</taxon>
        <taxon>50 kb inversion clade</taxon>
        <taxon>NPAAA clade</taxon>
        <taxon>indigoferoid/millettioid clade</taxon>
        <taxon>Phaseoleae</taxon>
        <taxon>Psophocarpus</taxon>
    </lineage>
</organism>
<evidence type="ECO:0000256" key="1">
    <source>
        <dbReference type="SAM" id="MobiDB-lite"/>
    </source>
</evidence>
<protein>
    <submittedName>
        <fullName evidence="2">Uncharacterized protein</fullName>
    </submittedName>
</protein>
<dbReference type="AlphaFoldDB" id="A0AAN9SX72"/>
<name>A0AAN9SX72_PSOTE</name>
<gene>
    <name evidence="2" type="ORF">VNO78_09533</name>
</gene>
<accession>A0AAN9SX72</accession>
<feature type="region of interest" description="Disordered" evidence="1">
    <location>
        <begin position="131"/>
        <end position="150"/>
    </location>
</feature>
<keyword evidence="3" id="KW-1185">Reference proteome</keyword>
<proteinExistence type="predicted"/>
<comment type="caution">
    <text evidence="2">The sequence shown here is derived from an EMBL/GenBank/DDBJ whole genome shotgun (WGS) entry which is preliminary data.</text>
</comment>
<dbReference type="Proteomes" id="UP001386955">
    <property type="component" value="Unassembled WGS sequence"/>
</dbReference>
<reference evidence="2 3" key="1">
    <citation type="submission" date="2024-01" db="EMBL/GenBank/DDBJ databases">
        <title>The genomes of 5 underutilized Papilionoideae crops provide insights into root nodulation and disease resistanc.</title>
        <authorList>
            <person name="Jiang F."/>
        </authorList>
    </citation>
    <scope>NUCLEOTIDE SEQUENCE [LARGE SCALE GENOMIC DNA]</scope>
    <source>
        <strain evidence="2">DUOXIRENSHENG_FW03</strain>
        <tissue evidence="2">Leaves</tissue>
    </source>
</reference>
<evidence type="ECO:0000313" key="2">
    <source>
        <dbReference type="EMBL" id="KAK7407580.1"/>
    </source>
</evidence>